<proteinExistence type="inferred from homology"/>
<comment type="caution">
    <text evidence="8">The sequence shown here is derived from an EMBL/GenBank/DDBJ whole genome shotgun (WGS) entry which is preliminary data.</text>
</comment>
<dbReference type="Gene3D" id="4.10.430.10">
    <property type="entry name" value="Histone-like protein H-NS, C-terminal domain"/>
    <property type="match status" value="1"/>
</dbReference>
<name>A0ABX2G1R1_9BURK</name>
<evidence type="ECO:0000256" key="3">
    <source>
        <dbReference type="ARBA" id="ARBA00022490"/>
    </source>
</evidence>
<keyword evidence="4 8" id="KW-0238">DNA-binding</keyword>
<evidence type="ECO:0000256" key="6">
    <source>
        <dbReference type="SAM" id="MobiDB-lite"/>
    </source>
</evidence>
<feature type="region of interest" description="Disordered" evidence="6">
    <location>
        <begin position="71"/>
        <end position="111"/>
    </location>
</feature>
<accession>A0ABX2G1R1</accession>
<dbReference type="RefSeq" id="WP_286180648.1">
    <property type="nucleotide sequence ID" value="NZ_JABSNM010000007.1"/>
</dbReference>
<dbReference type="PANTHER" id="PTHR38097:SF2">
    <property type="entry name" value="DNA-BINDING PROTEIN STPA"/>
    <property type="match status" value="1"/>
</dbReference>
<dbReference type="EMBL" id="JABSNM010000007">
    <property type="protein sequence ID" value="NRT56222.1"/>
    <property type="molecule type" value="Genomic_DNA"/>
</dbReference>
<gene>
    <name evidence="8" type="ORF">HNQ01_001958</name>
</gene>
<dbReference type="InterPro" id="IPR027444">
    <property type="entry name" value="H-NS_C_dom"/>
</dbReference>
<dbReference type="Proteomes" id="UP001516061">
    <property type="component" value="Unassembled WGS sequence"/>
</dbReference>
<feature type="domain" description="DNA-binding protein H-NS-like C-terminal" evidence="7">
    <location>
        <begin position="88"/>
        <end position="132"/>
    </location>
</feature>
<evidence type="ECO:0000259" key="7">
    <source>
        <dbReference type="SMART" id="SM00528"/>
    </source>
</evidence>
<protein>
    <submittedName>
        <fullName evidence="8">DNA-binding protein H-NS</fullName>
    </submittedName>
</protein>
<evidence type="ECO:0000256" key="2">
    <source>
        <dbReference type="ARBA" id="ARBA00010610"/>
    </source>
</evidence>
<keyword evidence="5" id="KW-0175">Coiled coil</keyword>
<comment type="subcellular location">
    <subcellularLocation>
        <location evidence="1">Cytoplasm</location>
        <location evidence="1">Nucleoid</location>
    </subcellularLocation>
</comment>
<evidence type="ECO:0000313" key="8">
    <source>
        <dbReference type="EMBL" id="NRT56222.1"/>
    </source>
</evidence>
<keyword evidence="3" id="KW-0963">Cytoplasm</keyword>
<dbReference type="GO" id="GO:0003677">
    <property type="term" value="F:DNA binding"/>
    <property type="evidence" value="ECO:0007669"/>
    <property type="project" value="UniProtKB-KW"/>
</dbReference>
<sequence>MFLESAPHPPLSTVGENYMATYQELVELQKELARQQADLEKQIADTLRAERAGIVQQIKSMMAEHGLTVADLSAGKPGRPPKAASGETAPTRKVAPKFRDPDTGETWSGRGLKPKWLTAAIENGRTLEEFAV</sequence>
<keyword evidence="9" id="KW-1185">Reference proteome</keyword>
<organism evidence="8 9">
    <name type="scientific">Sphaerotilus uruguayifluvii</name>
    <dbReference type="NCBI Taxonomy" id="2735897"/>
    <lineage>
        <taxon>Bacteria</taxon>
        <taxon>Pseudomonadati</taxon>
        <taxon>Pseudomonadota</taxon>
        <taxon>Betaproteobacteria</taxon>
        <taxon>Burkholderiales</taxon>
        <taxon>Sphaerotilaceae</taxon>
        <taxon>Sphaerotilus</taxon>
    </lineage>
</organism>
<evidence type="ECO:0000313" key="9">
    <source>
        <dbReference type="Proteomes" id="UP001516061"/>
    </source>
</evidence>
<dbReference type="SUPFAM" id="SSF81273">
    <property type="entry name" value="H-NS histone-like proteins"/>
    <property type="match status" value="1"/>
</dbReference>
<feature type="coiled-coil region" evidence="5">
    <location>
        <begin position="18"/>
        <end position="49"/>
    </location>
</feature>
<comment type="similarity">
    <text evidence="2">Belongs to the histone-like protein H-NS family.</text>
</comment>
<evidence type="ECO:0000256" key="1">
    <source>
        <dbReference type="ARBA" id="ARBA00004453"/>
    </source>
</evidence>
<dbReference type="SMART" id="SM00528">
    <property type="entry name" value="HNS"/>
    <property type="match status" value="1"/>
</dbReference>
<evidence type="ECO:0000256" key="5">
    <source>
        <dbReference type="SAM" id="Coils"/>
    </source>
</evidence>
<reference evidence="8 9" key="1">
    <citation type="submission" date="2020-05" db="EMBL/GenBank/DDBJ databases">
        <title>Genomic Encyclopedia of Type Strains, Phase IV (KMG-V): Genome sequencing to study the core and pangenomes of soil and plant-associated prokaryotes.</title>
        <authorList>
            <person name="Whitman W."/>
        </authorList>
    </citation>
    <scope>NUCLEOTIDE SEQUENCE [LARGE SCALE GENOMIC DNA]</scope>
    <source>
        <strain evidence="8 9">C29</strain>
    </source>
</reference>
<evidence type="ECO:0000256" key="4">
    <source>
        <dbReference type="ARBA" id="ARBA00023125"/>
    </source>
</evidence>
<dbReference type="Pfam" id="PF00816">
    <property type="entry name" value="Histone_HNS"/>
    <property type="match status" value="1"/>
</dbReference>
<dbReference type="PANTHER" id="PTHR38097">
    <property type="match status" value="1"/>
</dbReference>
<dbReference type="InterPro" id="IPR037150">
    <property type="entry name" value="H-NS_C_dom_sf"/>
</dbReference>